<dbReference type="RefSeq" id="WP_002963353.1">
    <property type="nucleotide sequence ID" value="NZ_CP029490.1"/>
</dbReference>
<name>A0ABM6W429_9STRE</name>
<reference evidence="1 2" key="1">
    <citation type="submission" date="2018-05" db="EMBL/GenBank/DDBJ databases">
        <title>Complete genome sequences of Streptococcus sobrinus.</title>
        <authorList>
            <person name="Sales M."/>
            <person name="Jensen P.A."/>
        </authorList>
    </citation>
    <scope>NUCLEOTIDE SEQUENCE [LARGE SCALE GENOMIC DNA]</scope>
    <source>
        <strain evidence="1 2">SL1</strain>
    </source>
</reference>
<evidence type="ECO:0000313" key="2">
    <source>
        <dbReference type="Proteomes" id="UP000245369"/>
    </source>
</evidence>
<dbReference type="Proteomes" id="UP000245369">
    <property type="component" value="Chromosome"/>
</dbReference>
<dbReference type="EMBL" id="CP029490">
    <property type="protein sequence ID" value="AWN20196.1"/>
    <property type="molecule type" value="Genomic_DNA"/>
</dbReference>
<protein>
    <submittedName>
        <fullName evidence="1">Uncharacterized protein</fullName>
    </submittedName>
</protein>
<proteinExistence type="predicted"/>
<dbReference type="GeneID" id="93923299"/>
<keyword evidence="2" id="KW-1185">Reference proteome</keyword>
<sequence>MGVARNCRQSLRPAKCVNTANQEKESRGCFPFGASERYRQTAMVAAIANQDFSKLRFTLPVGKF</sequence>
<accession>A0ABM6W429</accession>
<evidence type="ECO:0000313" key="1">
    <source>
        <dbReference type="EMBL" id="AWN20196.1"/>
    </source>
</evidence>
<gene>
    <name evidence="1" type="ORF">DK182_02050</name>
</gene>
<organism evidence="1 2">
    <name type="scientific">Streptococcus sobrinus</name>
    <dbReference type="NCBI Taxonomy" id="1310"/>
    <lineage>
        <taxon>Bacteria</taxon>
        <taxon>Bacillati</taxon>
        <taxon>Bacillota</taxon>
        <taxon>Bacilli</taxon>
        <taxon>Lactobacillales</taxon>
        <taxon>Streptococcaceae</taxon>
        <taxon>Streptococcus</taxon>
    </lineage>
</organism>